<evidence type="ECO:0000256" key="1">
    <source>
        <dbReference type="ARBA" id="ARBA00004871"/>
    </source>
</evidence>
<dbReference type="SUPFAM" id="SSF51735">
    <property type="entry name" value="NAD(P)-binding Rossmann-fold domains"/>
    <property type="match status" value="1"/>
</dbReference>
<evidence type="ECO:0000256" key="2">
    <source>
        <dbReference type="ARBA" id="ARBA00023002"/>
    </source>
</evidence>
<dbReference type="EMBL" id="JBHSMX010000023">
    <property type="protein sequence ID" value="MFC5522149.1"/>
    <property type="molecule type" value="Genomic_DNA"/>
</dbReference>
<name>A0ABW0QB74_9BURK</name>
<keyword evidence="2" id="KW-0560">Oxidoreductase</keyword>
<evidence type="ECO:0000313" key="7">
    <source>
        <dbReference type="Proteomes" id="UP001596084"/>
    </source>
</evidence>
<dbReference type="InterPro" id="IPR046346">
    <property type="entry name" value="Aminoacid_DH-like_N_sf"/>
</dbReference>
<dbReference type="Proteomes" id="UP001596084">
    <property type="component" value="Unassembled WGS sequence"/>
</dbReference>
<accession>A0ABW0QB74</accession>
<proteinExistence type="predicted"/>
<comment type="caution">
    <text evidence="6">The sequence shown here is derived from an EMBL/GenBank/DDBJ whole genome shotgun (WGS) entry which is preliminary data.</text>
</comment>
<feature type="domain" description="THIF-type NAD/FAD binding fold" evidence="4">
    <location>
        <begin position="134"/>
        <end position="170"/>
    </location>
</feature>
<keyword evidence="3" id="KW-0028">Amino-acid biosynthesis</keyword>
<dbReference type="InterPro" id="IPR000594">
    <property type="entry name" value="ThiF_NAD_FAD-bd"/>
</dbReference>
<keyword evidence="7" id="KW-1185">Reference proteome</keyword>
<feature type="domain" description="Shikimate dehydrogenase substrate binding N-terminal" evidence="5">
    <location>
        <begin position="18"/>
        <end position="100"/>
    </location>
</feature>
<dbReference type="Gene3D" id="3.40.50.10860">
    <property type="entry name" value="Leucine Dehydrogenase, chain A, domain 1"/>
    <property type="match status" value="1"/>
</dbReference>
<organism evidence="6 7">
    <name type="scientific">Polaromonas jejuensis</name>
    <dbReference type="NCBI Taxonomy" id="457502"/>
    <lineage>
        <taxon>Bacteria</taxon>
        <taxon>Pseudomonadati</taxon>
        <taxon>Pseudomonadota</taxon>
        <taxon>Betaproteobacteria</taxon>
        <taxon>Burkholderiales</taxon>
        <taxon>Comamonadaceae</taxon>
        <taxon>Polaromonas</taxon>
    </lineage>
</organism>
<reference evidence="7" key="1">
    <citation type="journal article" date="2019" name="Int. J. Syst. Evol. Microbiol.">
        <title>The Global Catalogue of Microorganisms (GCM) 10K type strain sequencing project: providing services to taxonomists for standard genome sequencing and annotation.</title>
        <authorList>
            <consortium name="The Broad Institute Genomics Platform"/>
            <consortium name="The Broad Institute Genome Sequencing Center for Infectious Disease"/>
            <person name="Wu L."/>
            <person name="Ma J."/>
        </authorList>
    </citation>
    <scope>NUCLEOTIDE SEQUENCE [LARGE SCALE GENOMIC DNA]</scope>
    <source>
        <strain evidence="7">CGMCC 4.7277</strain>
    </source>
</reference>
<dbReference type="PANTHER" id="PTHR21089:SF1">
    <property type="entry name" value="BIFUNCTIONAL 3-DEHYDROQUINATE DEHYDRATASE_SHIKIMATE DEHYDROGENASE, CHLOROPLASTIC"/>
    <property type="match status" value="1"/>
</dbReference>
<dbReference type="RefSeq" id="WP_068834138.1">
    <property type="nucleotide sequence ID" value="NZ_JBHSMX010000023.1"/>
</dbReference>
<dbReference type="Pfam" id="PF00899">
    <property type="entry name" value="ThiF"/>
    <property type="match status" value="1"/>
</dbReference>
<comment type="pathway">
    <text evidence="1">Metabolic intermediate biosynthesis; chorismate biosynthesis; chorismate from D-erythrose 4-phosphate and phosphoenolpyruvate: step 4/7.</text>
</comment>
<evidence type="ECO:0000259" key="4">
    <source>
        <dbReference type="Pfam" id="PF00899"/>
    </source>
</evidence>
<dbReference type="InterPro" id="IPR022893">
    <property type="entry name" value="Shikimate_DH_fam"/>
</dbReference>
<dbReference type="InterPro" id="IPR036291">
    <property type="entry name" value="NAD(P)-bd_dom_sf"/>
</dbReference>
<dbReference type="InterPro" id="IPR013708">
    <property type="entry name" value="Shikimate_DH-bd_N"/>
</dbReference>
<dbReference type="SUPFAM" id="SSF53223">
    <property type="entry name" value="Aminoacid dehydrogenase-like, N-terminal domain"/>
    <property type="match status" value="1"/>
</dbReference>
<keyword evidence="3" id="KW-0057">Aromatic amino acid biosynthesis</keyword>
<evidence type="ECO:0000256" key="3">
    <source>
        <dbReference type="ARBA" id="ARBA00023141"/>
    </source>
</evidence>
<dbReference type="Gene3D" id="3.40.50.720">
    <property type="entry name" value="NAD(P)-binding Rossmann-like Domain"/>
    <property type="match status" value="1"/>
</dbReference>
<gene>
    <name evidence="6" type="ORF">ACFPP7_14700</name>
</gene>
<evidence type="ECO:0000259" key="5">
    <source>
        <dbReference type="Pfam" id="PF08501"/>
    </source>
</evidence>
<sequence>MSDTLNLTLSGATRVHFIVGDPIAQVKSPAGVTQAFQARGHDAMVAPAHVPPAKLAAWVEGVSLAHNVDGIIVTVPHKFACFELCATTSDRAAFLHTVNTMRRAADGRWHGDMFDGLGFVAAMRDNGGEPEGKKVLLLGAGGAGSAIAHSLVMAGVAELAIHDEDTVRRTALVDRLAGLGRCPVAHGSADPGGFDMVLNATPVGMKASDPYPLDVDKITAGMFVGCVITAPAITPLIAAARAKGCGTMTGAHMFARVRDLMVDFLLGKP</sequence>
<dbReference type="PANTHER" id="PTHR21089">
    <property type="entry name" value="SHIKIMATE DEHYDROGENASE"/>
    <property type="match status" value="1"/>
</dbReference>
<evidence type="ECO:0000313" key="6">
    <source>
        <dbReference type="EMBL" id="MFC5522149.1"/>
    </source>
</evidence>
<protein>
    <submittedName>
        <fullName evidence="6">Shikimate dehydrogenase family protein</fullName>
    </submittedName>
</protein>
<dbReference type="Pfam" id="PF08501">
    <property type="entry name" value="Shikimate_dh_N"/>
    <property type="match status" value="1"/>
</dbReference>